<evidence type="ECO:0000256" key="3">
    <source>
        <dbReference type="SAM" id="SignalP"/>
    </source>
</evidence>
<organism evidence="4 5">
    <name type="scientific">Undibacterium curvum</name>
    <dbReference type="NCBI Taxonomy" id="2762294"/>
    <lineage>
        <taxon>Bacteria</taxon>
        <taxon>Pseudomonadati</taxon>
        <taxon>Pseudomonadota</taxon>
        <taxon>Betaproteobacteria</taxon>
        <taxon>Burkholderiales</taxon>
        <taxon>Oxalobacteraceae</taxon>
        <taxon>Undibacterium</taxon>
    </lineage>
</organism>
<name>A0ABR7A592_9BURK</name>
<dbReference type="Gene3D" id="3.10.450.30">
    <property type="entry name" value="Microbial ribonucleases"/>
    <property type="match status" value="1"/>
</dbReference>
<keyword evidence="5" id="KW-1185">Reference proteome</keyword>
<evidence type="ECO:0000313" key="5">
    <source>
        <dbReference type="Proteomes" id="UP000654304"/>
    </source>
</evidence>
<evidence type="ECO:0000256" key="1">
    <source>
        <dbReference type="ARBA" id="ARBA00022722"/>
    </source>
</evidence>
<dbReference type="Pfam" id="PF00545">
    <property type="entry name" value="Ribonuclease"/>
    <property type="match status" value="1"/>
</dbReference>
<feature type="chain" id="PRO_5045714620" evidence="3">
    <location>
        <begin position="26"/>
        <end position="123"/>
    </location>
</feature>
<dbReference type="InterPro" id="IPR000026">
    <property type="entry name" value="N1-like"/>
</dbReference>
<keyword evidence="1" id="KW-0540">Nuclease</keyword>
<feature type="signal peptide" evidence="3">
    <location>
        <begin position="1"/>
        <end position="25"/>
    </location>
</feature>
<protein>
    <submittedName>
        <fullName evidence="4">Uncharacterized protein</fullName>
    </submittedName>
</protein>
<dbReference type="SUPFAM" id="SSF53933">
    <property type="entry name" value="Microbial ribonucleases"/>
    <property type="match status" value="1"/>
</dbReference>
<dbReference type="RefSeq" id="WP_186903543.1">
    <property type="nucleotide sequence ID" value="NZ_JACOGD010000004.1"/>
</dbReference>
<dbReference type="EMBL" id="JACOGD010000004">
    <property type="protein sequence ID" value="MBC3931827.1"/>
    <property type="molecule type" value="Genomic_DNA"/>
</dbReference>
<reference evidence="4 5" key="1">
    <citation type="submission" date="2020-08" db="EMBL/GenBank/DDBJ databases">
        <title>Novel species isolated from subtropical streams in China.</title>
        <authorList>
            <person name="Lu H."/>
        </authorList>
    </citation>
    <scope>NUCLEOTIDE SEQUENCE [LARGE SCALE GENOMIC DNA]</scope>
    <source>
        <strain evidence="4 5">CY22W</strain>
    </source>
</reference>
<dbReference type="Proteomes" id="UP000654304">
    <property type="component" value="Unassembled WGS sequence"/>
</dbReference>
<proteinExistence type="predicted"/>
<gene>
    <name evidence="4" type="ORF">H8K43_09110</name>
</gene>
<keyword evidence="2" id="KW-0378">Hydrolase</keyword>
<evidence type="ECO:0000256" key="2">
    <source>
        <dbReference type="ARBA" id="ARBA00022801"/>
    </source>
</evidence>
<evidence type="ECO:0000313" key="4">
    <source>
        <dbReference type="EMBL" id="MBC3931827.1"/>
    </source>
</evidence>
<keyword evidence="3" id="KW-0732">Signal</keyword>
<sequence length="123" mass="13942">MNYFSYFRRLLLLCVLSLCAGLATAKELPGEVLVQDLPREAQSVLLLIKQGGPFPYAKDGVVFGNYEGILPRQKRGYYHEYTVKTPGARNRGARRIVAGGEPASSGEYYYTDDHYQSFRRIKE</sequence>
<dbReference type="CDD" id="cd00607">
    <property type="entry name" value="RNase_Sa"/>
    <property type="match status" value="1"/>
</dbReference>
<comment type="caution">
    <text evidence="4">The sequence shown here is derived from an EMBL/GenBank/DDBJ whole genome shotgun (WGS) entry which is preliminary data.</text>
</comment>
<accession>A0ABR7A592</accession>
<dbReference type="InterPro" id="IPR016191">
    <property type="entry name" value="Ribonuclease/ribotoxin"/>
</dbReference>